<evidence type="ECO:0000313" key="5">
    <source>
        <dbReference type="Proteomes" id="UP000324133"/>
    </source>
</evidence>
<evidence type="ECO:0000313" key="4">
    <source>
        <dbReference type="EMBL" id="KAA3440327.1"/>
    </source>
</evidence>
<dbReference type="EMBL" id="VKKY01000001">
    <property type="protein sequence ID" value="KAA3440327.1"/>
    <property type="molecule type" value="Genomic_DNA"/>
</dbReference>
<feature type="chain" id="PRO_5022806276" evidence="2">
    <location>
        <begin position="23"/>
        <end position="376"/>
    </location>
</feature>
<sequence>MHHLKNWLSFFLLLSLFSCTSADTDRGLETLPLANSQTPLSIIALGSCNSQDREQPLWREILKNQPQLWIWLGDNIYGDTDDMGVLKAKYEKQLQNEDYQKLVQNVPVIGIWDDHDYGRNNAGKEYQHKSQSAQLFWDFLEEPLQSPRRKQKGVYSAHTYGPPGQQVKVILLDGRFHRDSLQGQEPAYQNNTKGDMLGEAQWRWLEKELRNSKAQFHLIGTGLQIIADDHGYERWGNFPKSRERLFNLIAQTKAPNVILLSGDRHFAELSKISWPGVPYPIYDFTSSGLTHFWKGGLVNEPNRYRVGDMHDKLNFGVMRFQWEQTSAEVSFEIRGRDNDLHQLVKAEYALPKPPTPVSSATPSTIQETRQTKALHK</sequence>
<accession>A0A5B6TLS7</accession>
<name>A0A5B6TLS7_9BACT</name>
<organism evidence="4 5">
    <name type="scientific">Rufibacter hautae</name>
    <dbReference type="NCBI Taxonomy" id="2595005"/>
    <lineage>
        <taxon>Bacteria</taxon>
        <taxon>Pseudomonadati</taxon>
        <taxon>Bacteroidota</taxon>
        <taxon>Cytophagia</taxon>
        <taxon>Cytophagales</taxon>
        <taxon>Hymenobacteraceae</taxon>
        <taxon>Rufibacter</taxon>
    </lineage>
</organism>
<proteinExistence type="predicted"/>
<dbReference type="OrthoDB" id="9763616at2"/>
<dbReference type="SUPFAM" id="SSF56300">
    <property type="entry name" value="Metallo-dependent phosphatases"/>
    <property type="match status" value="1"/>
</dbReference>
<dbReference type="PROSITE" id="PS51257">
    <property type="entry name" value="PROKAR_LIPOPROTEIN"/>
    <property type="match status" value="1"/>
</dbReference>
<dbReference type="CDD" id="cd07389">
    <property type="entry name" value="MPP_PhoD"/>
    <property type="match status" value="1"/>
</dbReference>
<dbReference type="AlphaFoldDB" id="A0A5B6TLS7"/>
<evidence type="ECO:0000256" key="2">
    <source>
        <dbReference type="SAM" id="SignalP"/>
    </source>
</evidence>
<dbReference type="Gene3D" id="3.60.21.70">
    <property type="entry name" value="PhoD-like phosphatase"/>
    <property type="match status" value="1"/>
</dbReference>
<dbReference type="InterPro" id="IPR018946">
    <property type="entry name" value="PhoD-like_MPP"/>
</dbReference>
<keyword evidence="5" id="KW-1185">Reference proteome</keyword>
<dbReference type="RefSeq" id="WP_149089962.1">
    <property type="nucleotide sequence ID" value="NZ_VKKY01000001.1"/>
</dbReference>
<comment type="caution">
    <text evidence="4">The sequence shown here is derived from an EMBL/GenBank/DDBJ whole genome shotgun (WGS) entry which is preliminary data.</text>
</comment>
<keyword evidence="2" id="KW-0732">Signal</keyword>
<dbReference type="Proteomes" id="UP000324133">
    <property type="component" value="Unassembled WGS sequence"/>
</dbReference>
<evidence type="ECO:0000259" key="3">
    <source>
        <dbReference type="Pfam" id="PF09423"/>
    </source>
</evidence>
<dbReference type="PANTHER" id="PTHR33987">
    <property type="entry name" value="CALCINEURIN-LIKE METALLO-PHOSPHOESTERASE SUPERFAMILY PROTEIN"/>
    <property type="match status" value="1"/>
</dbReference>
<dbReference type="PANTHER" id="PTHR33987:SF1">
    <property type="entry name" value="CALCINEURIN-LIKE METALLO-PHOSPHOESTERASE SUPERFAMILY PROTEIN"/>
    <property type="match status" value="1"/>
</dbReference>
<dbReference type="InterPro" id="IPR029052">
    <property type="entry name" value="Metallo-depent_PP-like"/>
</dbReference>
<feature type="region of interest" description="Disordered" evidence="1">
    <location>
        <begin position="351"/>
        <end position="376"/>
    </location>
</feature>
<feature type="domain" description="PhoD-like phosphatase metallophosphatase" evidence="3">
    <location>
        <begin position="56"/>
        <end position="294"/>
    </location>
</feature>
<dbReference type="Pfam" id="PF09423">
    <property type="entry name" value="PhoD"/>
    <property type="match status" value="1"/>
</dbReference>
<evidence type="ECO:0000256" key="1">
    <source>
        <dbReference type="SAM" id="MobiDB-lite"/>
    </source>
</evidence>
<gene>
    <name evidence="4" type="ORF">FOA19_06635</name>
</gene>
<reference evidence="4 5" key="1">
    <citation type="submission" date="2019-07" db="EMBL/GenBank/DDBJ databases">
        <title>Rufibacter sp. nov., isolated from lake sediment.</title>
        <authorList>
            <person name="Qu J.-H."/>
        </authorList>
    </citation>
    <scope>NUCLEOTIDE SEQUENCE [LARGE SCALE GENOMIC DNA]</scope>
    <source>
        <strain evidence="4 5">NBS58-1</strain>
    </source>
</reference>
<dbReference type="InterPro" id="IPR038607">
    <property type="entry name" value="PhoD-like_sf"/>
</dbReference>
<feature type="signal peptide" evidence="2">
    <location>
        <begin position="1"/>
        <end position="22"/>
    </location>
</feature>
<protein>
    <submittedName>
        <fullName evidence="4">Alkaline phosphatase family protein</fullName>
    </submittedName>
</protein>